<evidence type="ECO:0000313" key="5">
    <source>
        <dbReference type="Proteomes" id="UP000237718"/>
    </source>
</evidence>
<evidence type="ECO:0000256" key="1">
    <source>
        <dbReference type="ARBA" id="ARBA00001946"/>
    </source>
</evidence>
<dbReference type="Proteomes" id="UP000237718">
    <property type="component" value="Unassembled WGS sequence"/>
</dbReference>
<dbReference type="Gene3D" id="3.90.79.10">
    <property type="entry name" value="Nucleoside Triphosphate Pyrophosphohydrolase"/>
    <property type="match status" value="1"/>
</dbReference>
<name>A0A2T1AEC9_TRISK</name>
<dbReference type="OrthoDB" id="542521at2"/>
<dbReference type="PRINTS" id="PR00502">
    <property type="entry name" value="NUDIXFAMILY"/>
</dbReference>
<dbReference type="GO" id="GO:0016787">
    <property type="term" value="F:hydrolase activity"/>
    <property type="evidence" value="ECO:0007669"/>
    <property type="project" value="UniProtKB-KW"/>
</dbReference>
<sequence length="156" mass="17482">MPTRQPEFLEVIRIAARAVIWREGRVLVQVKQAADGRIYLGLPGGRMEPGETLAEATRREALEEVGAEVRVGPLLQVLETYRKRPEGLRHQVEHLFVCHVDDTYVPQMGQHPDSKQIAVRWADPVVEAALFDPPYGALLTDKTAETYQGVVQDETA</sequence>
<comment type="caution">
    <text evidence="4">The sequence shown here is derived from an EMBL/GenBank/DDBJ whole genome shotgun (WGS) entry which is preliminary data.</text>
</comment>
<dbReference type="PANTHER" id="PTHR43046:SF14">
    <property type="entry name" value="MUTT_NUDIX FAMILY PROTEIN"/>
    <property type="match status" value="1"/>
</dbReference>
<dbReference type="PANTHER" id="PTHR43046">
    <property type="entry name" value="GDP-MANNOSE MANNOSYL HYDROLASE"/>
    <property type="match status" value="1"/>
</dbReference>
<dbReference type="RefSeq" id="WP_106164201.1">
    <property type="nucleotide sequence ID" value="NZ_JAGDDX010000010.1"/>
</dbReference>
<reference evidence="4 5" key="1">
    <citation type="submission" date="2018-03" db="EMBL/GenBank/DDBJ databases">
        <title>Genomic Encyclopedia of Archaeal and Bacterial Type Strains, Phase II (KMG-II): from individual species to whole genera.</title>
        <authorList>
            <person name="Goeker M."/>
        </authorList>
    </citation>
    <scope>NUCLEOTIDE SEQUENCE [LARGE SCALE GENOMIC DNA]</scope>
    <source>
        <strain evidence="4 5">DSM 25328</strain>
    </source>
</reference>
<keyword evidence="2" id="KW-0378">Hydrolase</keyword>
<dbReference type="InterPro" id="IPR020476">
    <property type="entry name" value="Nudix_hydrolase"/>
</dbReference>
<dbReference type="SUPFAM" id="SSF55811">
    <property type="entry name" value="Nudix"/>
    <property type="match status" value="1"/>
</dbReference>
<dbReference type="PROSITE" id="PS51462">
    <property type="entry name" value="NUDIX"/>
    <property type="match status" value="1"/>
</dbReference>
<proteinExistence type="predicted"/>
<evidence type="ECO:0000313" key="4">
    <source>
        <dbReference type="EMBL" id="PRZ46944.1"/>
    </source>
</evidence>
<comment type="cofactor">
    <cofactor evidence="1">
        <name>Mg(2+)</name>
        <dbReference type="ChEBI" id="CHEBI:18420"/>
    </cofactor>
</comment>
<protein>
    <submittedName>
        <fullName evidence="4">ADP-ribose pyrophosphatase YjhB (NUDIX family)</fullName>
    </submittedName>
</protein>
<feature type="domain" description="Nudix hydrolase" evidence="3">
    <location>
        <begin position="11"/>
        <end position="145"/>
    </location>
</feature>
<organism evidence="4 5">
    <name type="scientific">Tritonibacter scottomollicae</name>
    <name type="common">Epibacterium scottomollicae</name>
    <dbReference type="NCBI Taxonomy" id="483013"/>
    <lineage>
        <taxon>Bacteria</taxon>
        <taxon>Pseudomonadati</taxon>
        <taxon>Pseudomonadota</taxon>
        <taxon>Alphaproteobacteria</taxon>
        <taxon>Rhodobacterales</taxon>
        <taxon>Paracoccaceae</taxon>
        <taxon>Tritonibacter</taxon>
    </lineage>
</organism>
<accession>A0A2T1AEC9</accession>
<dbReference type="Pfam" id="PF00293">
    <property type="entry name" value="NUDIX"/>
    <property type="match status" value="1"/>
</dbReference>
<dbReference type="EMBL" id="PVUF01000008">
    <property type="protein sequence ID" value="PRZ46944.1"/>
    <property type="molecule type" value="Genomic_DNA"/>
</dbReference>
<dbReference type="InterPro" id="IPR000086">
    <property type="entry name" value="NUDIX_hydrolase_dom"/>
</dbReference>
<dbReference type="AlphaFoldDB" id="A0A2T1AEC9"/>
<evidence type="ECO:0000259" key="3">
    <source>
        <dbReference type="PROSITE" id="PS51462"/>
    </source>
</evidence>
<dbReference type="InterPro" id="IPR015797">
    <property type="entry name" value="NUDIX_hydrolase-like_dom_sf"/>
</dbReference>
<gene>
    <name evidence="4" type="ORF">CLV89_10890</name>
</gene>
<evidence type="ECO:0000256" key="2">
    <source>
        <dbReference type="ARBA" id="ARBA00022801"/>
    </source>
</evidence>